<dbReference type="GO" id="GO:0016747">
    <property type="term" value="F:acyltransferase activity, transferring groups other than amino-acyl groups"/>
    <property type="evidence" value="ECO:0007669"/>
    <property type="project" value="InterPro"/>
</dbReference>
<feature type="domain" description="N-acetyltransferase" evidence="2">
    <location>
        <begin position="106"/>
        <end position="263"/>
    </location>
</feature>
<dbReference type="RefSeq" id="WP_218153830.1">
    <property type="nucleotide sequence ID" value="NZ_FOBF01000001.1"/>
</dbReference>
<sequence>MAWRDLMEDGSGPGGVRLEESPHESARFGRAVERLTVPAGAPGISRAGVREAVLGSRADVIVLRYPAERVSWFAELAVLGRTAVFADSLVYWRLRAGEGRAPEPRDGLRCRDLADAAAVGELVAAVFAEYGNHYAANPLFDPGQALAGYREWAARSAGTGGCLALYEAEAGDALALATLEDDPLRTEILLAGVMPGRQGRGLYAHLLSGIEERALARGVKEVVISTQGHNTGVQRAWARYGFEPVRTFVTVHLVRTPLLQGRTG</sequence>
<dbReference type="InterPro" id="IPR000182">
    <property type="entry name" value="GNAT_dom"/>
</dbReference>
<evidence type="ECO:0000259" key="2">
    <source>
        <dbReference type="PROSITE" id="PS51186"/>
    </source>
</evidence>
<evidence type="ECO:0000313" key="4">
    <source>
        <dbReference type="Proteomes" id="UP000198953"/>
    </source>
</evidence>
<dbReference type="STRING" id="46177.SAMN05660976_00011"/>
<dbReference type="SUPFAM" id="SSF55729">
    <property type="entry name" value="Acyl-CoA N-acyltransferases (Nat)"/>
    <property type="match status" value="1"/>
</dbReference>
<accession>A0A1H7FCX5</accession>
<gene>
    <name evidence="3" type="ORF">SAMN05660976_00011</name>
</gene>
<feature type="region of interest" description="Disordered" evidence="1">
    <location>
        <begin position="1"/>
        <end position="24"/>
    </location>
</feature>
<evidence type="ECO:0000313" key="3">
    <source>
        <dbReference type="EMBL" id="SEK22272.1"/>
    </source>
</evidence>
<dbReference type="Proteomes" id="UP000198953">
    <property type="component" value="Unassembled WGS sequence"/>
</dbReference>
<dbReference type="InterPro" id="IPR016181">
    <property type="entry name" value="Acyl_CoA_acyltransferase"/>
</dbReference>
<evidence type="ECO:0000256" key="1">
    <source>
        <dbReference type="SAM" id="MobiDB-lite"/>
    </source>
</evidence>
<dbReference type="AlphaFoldDB" id="A0A1H7FCX5"/>
<protein>
    <submittedName>
        <fullName evidence="3">Acetyltransferase (GNAT) family protein</fullName>
    </submittedName>
</protein>
<name>A0A1H7FCX5_9ACTN</name>
<proteinExistence type="predicted"/>
<reference evidence="3 4" key="1">
    <citation type="submission" date="2016-10" db="EMBL/GenBank/DDBJ databases">
        <authorList>
            <person name="de Groot N.N."/>
        </authorList>
    </citation>
    <scope>NUCLEOTIDE SEQUENCE [LARGE SCALE GENOMIC DNA]</scope>
    <source>
        <strain evidence="3 4">DSM 43357</strain>
    </source>
</reference>
<dbReference type="EMBL" id="FOBF01000001">
    <property type="protein sequence ID" value="SEK22272.1"/>
    <property type="molecule type" value="Genomic_DNA"/>
</dbReference>
<organism evidence="3 4">
    <name type="scientific">Nonomuraea pusilla</name>
    <dbReference type="NCBI Taxonomy" id="46177"/>
    <lineage>
        <taxon>Bacteria</taxon>
        <taxon>Bacillati</taxon>
        <taxon>Actinomycetota</taxon>
        <taxon>Actinomycetes</taxon>
        <taxon>Streptosporangiales</taxon>
        <taxon>Streptosporangiaceae</taxon>
        <taxon>Nonomuraea</taxon>
    </lineage>
</organism>
<keyword evidence="3" id="KW-0808">Transferase</keyword>
<dbReference type="Pfam" id="PF00583">
    <property type="entry name" value="Acetyltransf_1"/>
    <property type="match status" value="1"/>
</dbReference>
<dbReference type="PROSITE" id="PS51186">
    <property type="entry name" value="GNAT"/>
    <property type="match status" value="1"/>
</dbReference>
<keyword evidence="4" id="KW-1185">Reference proteome</keyword>
<dbReference type="Gene3D" id="3.40.630.30">
    <property type="match status" value="1"/>
</dbReference>